<comment type="caution">
    <text evidence="1">The sequence shown here is derived from an EMBL/GenBank/DDBJ whole genome shotgun (WGS) entry which is preliminary data.</text>
</comment>
<evidence type="ECO:0000313" key="1">
    <source>
        <dbReference type="EMBL" id="KMW10433.1"/>
    </source>
</evidence>
<dbReference type="RefSeq" id="WP_048931308.1">
    <property type="nucleotide sequence ID" value="NZ_KQ235888.1"/>
</dbReference>
<dbReference type="GeneID" id="93166089"/>
<dbReference type="EMBL" id="ADLK01000060">
    <property type="protein sequence ID" value="KMW10433.1"/>
    <property type="molecule type" value="Genomic_DNA"/>
</dbReference>
<gene>
    <name evidence="1" type="ORF">HMPREF9470_05575</name>
</gene>
<reference evidence="1 2" key="1">
    <citation type="submission" date="2011-04" db="EMBL/GenBank/DDBJ databases">
        <title>The Genome Sequence of Clostridium citroniae WAL-19142.</title>
        <authorList>
            <consortium name="The Broad Institute Genome Sequencing Platform"/>
            <person name="Earl A."/>
            <person name="Ward D."/>
            <person name="Feldgarden M."/>
            <person name="Gevers D."/>
            <person name="Warren Y.A."/>
            <person name="Tyrrell K.L."/>
            <person name="Citron D.M."/>
            <person name="Goldstein E.J."/>
            <person name="Daigneault M."/>
            <person name="Allen-Vercoe E."/>
            <person name="Young S.K."/>
            <person name="Zeng Q."/>
            <person name="Gargeya S."/>
            <person name="Fitzgerald M."/>
            <person name="Haas B."/>
            <person name="Abouelleil A."/>
            <person name="Alvarado L."/>
            <person name="Arachchi H.M."/>
            <person name="Berlin A."/>
            <person name="Brown A."/>
            <person name="Chapman S.B."/>
            <person name="Chen Z."/>
            <person name="Dunbar C."/>
            <person name="Freedman E."/>
            <person name="Gearin G."/>
            <person name="Gellesch M."/>
            <person name="Goldberg J."/>
            <person name="Griggs A."/>
            <person name="Gujja S."/>
            <person name="Heilman E.R."/>
            <person name="Heiman D."/>
            <person name="Howarth C."/>
            <person name="Larson L."/>
            <person name="Lui A."/>
            <person name="MacDonald P.J."/>
            <person name="Mehta T."/>
            <person name="Montmayeur A."/>
            <person name="Murphy C."/>
            <person name="Neiman D."/>
            <person name="Pearson M."/>
            <person name="Priest M."/>
            <person name="Roberts A."/>
            <person name="Saif S."/>
            <person name="Shea T."/>
            <person name="Shenoy N."/>
            <person name="Sisk P."/>
            <person name="Stolte C."/>
            <person name="Sykes S."/>
            <person name="White J."/>
            <person name="Yandava C."/>
            <person name="Wortman J."/>
            <person name="Nusbaum C."/>
            <person name="Birren B."/>
        </authorList>
    </citation>
    <scope>NUCLEOTIDE SEQUENCE [LARGE SCALE GENOMIC DNA]</scope>
    <source>
        <strain evidence="1 2">WAL-19142</strain>
    </source>
</reference>
<proteinExistence type="predicted"/>
<accession>A0A0J9BB20</accession>
<dbReference type="Pfam" id="PF06013">
    <property type="entry name" value="WXG100"/>
    <property type="match status" value="1"/>
</dbReference>
<dbReference type="InterPro" id="IPR036689">
    <property type="entry name" value="ESAT-6-like_sf"/>
</dbReference>
<dbReference type="Gene3D" id="1.10.287.1060">
    <property type="entry name" value="ESAT-6-like"/>
    <property type="match status" value="1"/>
</dbReference>
<sequence length="106" mass="11557">MAGDGTNRINTEELLRAAQEITSIKKSITANADATYAVFRKLQDSYAGESADDIYAVAGQLKKSSGAIIAMFENYEKILKELAGVYEDTEKTVNRNAGKLKFGGMR</sequence>
<organism evidence="1 2">
    <name type="scientific">[Clostridium] citroniae WAL-19142</name>
    <dbReference type="NCBI Taxonomy" id="742734"/>
    <lineage>
        <taxon>Bacteria</taxon>
        <taxon>Bacillati</taxon>
        <taxon>Bacillota</taxon>
        <taxon>Clostridia</taxon>
        <taxon>Lachnospirales</taxon>
        <taxon>Lachnospiraceae</taxon>
        <taxon>Enterocloster</taxon>
    </lineage>
</organism>
<name>A0A0J9BB20_9FIRM</name>
<protein>
    <submittedName>
        <fullName evidence="1">Uncharacterized protein</fullName>
    </submittedName>
</protein>
<dbReference type="AlphaFoldDB" id="A0A0J9BB20"/>
<dbReference type="SUPFAM" id="SSF140453">
    <property type="entry name" value="EsxAB dimer-like"/>
    <property type="match status" value="1"/>
</dbReference>
<dbReference type="InterPro" id="IPR010310">
    <property type="entry name" value="T7SS_ESAT-6-like"/>
</dbReference>
<dbReference type="Proteomes" id="UP000037392">
    <property type="component" value="Unassembled WGS sequence"/>
</dbReference>
<evidence type="ECO:0000313" key="2">
    <source>
        <dbReference type="Proteomes" id="UP000037392"/>
    </source>
</evidence>
<dbReference type="OrthoDB" id="3035416at2"/>
<dbReference type="PATRIC" id="fig|742734.4.peg.5973"/>